<reference evidence="1 2" key="1">
    <citation type="submission" date="2015-01" db="EMBL/GenBank/DDBJ databases">
        <title>Comparative genomics of non-oral Prevotella species.</title>
        <authorList>
            <person name="Accetto T."/>
            <person name="Nograsek B."/>
            <person name="Avgustin G."/>
        </authorList>
    </citation>
    <scope>NUCLEOTIDE SEQUENCE [LARGE SCALE GENOMIC DNA]</scope>
    <source>
        <strain evidence="1 2">P5-119</strain>
    </source>
</reference>
<comment type="caution">
    <text evidence="1">The sequence shown here is derived from an EMBL/GenBank/DDBJ whole genome shotgun (WGS) entry which is preliminary data.</text>
</comment>
<keyword evidence="2" id="KW-1185">Reference proteome</keyword>
<sequence length="90" mass="10154">MASKRDLKKNINYICSELFAECVASSIYSAKCSKENSDALLHSILTIHNDFVCRISHPEPGMEPKKYFADLTKNFNSQISEIVDQIANLN</sequence>
<dbReference type="AlphaFoldDB" id="A0A0D0IXU8"/>
<gene>
    <name evidence="1" type="ORF">ST44_10685</name>
</gene>
<accession>A0A0D0IXU8</accession>
<organism evidence="1 2">
    <name type="scientific">Prevotella pectinovora</name>
    <dbReference type="NCBI Taxonomy" id="1602169"/>
    <lineage>
        <taxon>Bacteria</taxon>
        <taxon>Pseudomonadati</taxon>
        <taxon>Bacteroidota</taxon>
        <taxon>Bacteroidia</taxon>
        <taxon>Bacteroidales</taxon>
        <taxon>Prevotellaceae</taxon>
        <taxon>Prevotella</taxon>
    </lineage>
</organism>
<dbReference type="Proteomes" id="UP000032046">
    <property type="component" value="Unassembled WGS sequence"/>
</dbReference>
<proteinExistence type="predicted"/>
<dbReference type="RefSeq" id="WP_022315997.1">
    <property type="nucleotide sequence ID" value="NZ_DAIPDX010000003.1"/>
</dbReference>
<dbReference type="EMBL" id="JXQK01000079">
    <property type="protein sequence ID" value="KIP60592.1"/>
    <property type="molecule type" value="Genomic_DNA"/>
</dbReference>
<dbReference type="GeneID" id="93483487"/>
<evidence type="ECO:0000313" key="1">
    <source>
        <dbReference type="EMBL" id="KIP60592.1"/>
    </source>
</evidence>
<dbReference type="STRING" id="1602171.ST44_10685"/>
<dbReference type="OrthoDB" id="1121857at2"/>
<evidence type="ECO:0000313" key="2">
    <source>
        <dbReference type="Proteomes" id="UP000032046"/>
    </source>
</evidence>
<protein>
    <submittedName>
        <fullName evidence="1">Uncharacterized protein</fullName>
    </submittedName>
</protein>
<name>A0A0D0IXU8_9BACT</name>